<evidence type="ECO:0000313" key="4">
    <source>
        <dbReference type="EMBL" id="NMU89678.1"/>
    </source>
</evidence>
<dbReference type="Proteomes" id="UP000494122">
    <property type="component" value="Unassembled WGS sequence"/>
</dbReference>
<dbReference type="Proteomes" id="UP000494161">
    <property type="component" value="Unassembled WGS sequence"/>
</dbReference>
<evidence type="ECO:0000313" key="5">
    <source>
        <dbReference type="Proteomes" id="UP000494122"/>
    </source>
</evidence>
<keyword evidence="6" id="KW-1185">Reference proteome</keyword>
<accession>A0A6S7DPM3</accession>
<dbReference type="EMBL" id="JABBZE010000047">
    <property type="protein sequence ID" value="NMU89678.1"/>
    <property type="molecule type" value="Genomic_DNA"/>
</dbReference>
<proteinExistence type="predicted"/>
<evidence type="ECO:0000313" key="2">
    <source>
        <dbReference type="EMBL" id="CAB3871053.1"/>
    </source>
</evidence>
<feature type="region of interest" description="Disordered" evidence="1">
    <location>
        <begin position="31"/>
        <end position="50"/>
    </location>
</feature>
<dbReference type="Proteomes" id="UP000542405">
    <property type="component" value="Unassembled WGS sequence"/>
</dbReference>
<gene>
    <name evidence="4" type="ORF">HGQ98_07355</name>
    <name evidence="2" type="ORF">LMG3328_02789</name>
    <name evidence="3" type="ORF">LMG7053_05029</name>
</gene>
<reference evidence="5 6" key="2">
    <citation type="submission" date="2020-04" db="EMBL/GenBank/DDBJ databases">
        <authorList>
            <person name="De Canck E."/>
        </authorList>
    </citation>
    <scope>NUCLEOTIDE SEQUENCE [LARGE SCALE GENOMIC DNA]</scope>
    <source>
        <strain evidence="2 5">LMG 3328</strain>
        <strain evidence="3 6">LMG 7053</strain>
    </source>
</reference>
<dbReference type="EMBL" id="CADILJ010000072">
    <property type="protein sequence ID" value="CAB3956488.1"/>
    <property type="molecule type" value="Genomic_DNA"/>
</dbReference>
<dbReference type="RefSeq" id="WP_156326857.1">
    <property type="nucleotide sequence ID" value="NZ_CADIKY010000004.1"/>
</dbReference>
<evidence type="ECO:0000313" key="6">
    <source>
        <dbReference type="Proteomes" id="UP000494161"/>
    </source>
</evidence>
<evidence type="ECO:0000313" key="7">
    <source>
        <dbReference type="Proteomes" id="UP000542405"/>
    </source>
</evidence>
<evidence type="ECO:0000256" key="1">
    <source>
        <dbReference type="SAM" id="MobiDB-lite"/>
    </source>
</evidence>
<reference evidence="4 7" key="1">
    <citation type="submission" date="2020-04" db="EMBL/GenBank/DDBJ databases">
        <title>Achromobacter ruhlandii genome sequencing and assembly.</title>
        <authorList>
            <person name="Martins R.C.R."/>
            <person name="Perdigao-Neto L.V."/>
            <person name="Levin A.S.S."/>
            <person name="Costa S.F."/>
        </authorList>
    </citation>
    <scope>NUCLEOTIDE SEQUENCE [LARGE SCALE GENOMIC DNA]</scope>
    <source>
        <strain evidence="4 7">9035ralo</strain>
    </source>
</reference>
<dbReference type="EMBL" id="CADILE010000007">
    <property type="protein sequence ID" value="CAB3871053.1"/>
    <property type="molecule type" value="Genomic_DNA"/>
</dbReference>
<protein>
    <submittedName>
        <fullName evidence="2">Uncharacterized protein</fullName>
    </submittedName>
</protein>
<organism evidence="2 5">
    <name type="scientific">Achromobacter ruhlandii</name>
    <dbReference type="NCBI Taxonomy" id="72557"/>
    <lineage>
        <taxon>Bacteria</taxon>
        <taxon>Pseudomonadati</taxon>
        <taxon>Pseudomonadota</taxon>
        <taxon>Betaproteobacteria</taxon>
        <taxon>Burkholderiales</taxon>
        <taxon>Alcaligenaceae</taxon>
        <taxon>Achromobacter</taxon>
    </lineage>
</organism>
<dbReference type="GeneID" id="55563804"/>
<dbReference type="AlphaFoldDB" id="A0A6S7DPM3"/>
<name>A0A6S7DPM3_9BURK</name>
<sequence length="50" mass="5308">MWSVTNLPFKANAIAPGRAHLVDAAALWTPRTGAGQTQENKIKQNPAHAG</sequence>
<evidence type="ECO:0000313" key="3">
    <source>
        <dbReference type="EMBL" id="CAB3956488.1"/>
    </source>
</evidence>